<dbReference type="Gene3D" id="3.30.450.180">
    <property type="match status" value="1"/>
</dbReference>
<proteinExistence type="predicted"/>
<dbReference type="Pfam" id="PF17765">
    <property type="entry name" value="MLTR_LBD"/>
    <property type="match status" value="1"/>
</dbReference>
<feature type="domain" description="HTH cro/C1-type" evidence="1">
    <location>
        <begin position="42"/>
        <end position="89"/>
    </location>
</feature>
<dbReference type="SMART" id="SM00530">
    <property type="entry name" value="HTH_XRE"/>
    <property type="match status" value="1"/>
</dbReference>
<evidence type="ECO:0000259" key="1">
    <source>
        <dbReference type="PROSITE" id="PS50943"/>
    </source>
</evidence>
<protein>
    <submittedName>
        <fullName evidence="2">Helix-turn-helix transcriptional regulator</fullName>
    </submittedName>
</protein>
<dbReference type="Pfam" id="PF13560">
    <property type="entry name" value="HTH_31"/>
    <property type="match status" value="1"/>
</dbReference>
<name>A0ABZ2PH85_9NOCA</name>
<accession>A0ABZ2PH85</accession>
<evidence type="ECO:0000313" key="3">
    <source>
        <dbReference type="Proteomes" id="UP001432000"/>
    </source>
</evidence>
<reference evidence="2 3" key="1">
    <citation type="submission" date="2024-03" db="EMBL/GenBank/DDBJ databases">
        <title>Natural products discovery in diverse microorganisms through a two-stage MS feature dereplication strategy.</title>
        <authorList>
            <person name="Zhang R."/>
        </authorList>
    </citation>
    <scope>NUCLEOTIDE SEQUENCE [LARGE SCALE GENOMIC DNA]</scope>
    <source>
        <strain evidence="2 3">18930</strain>
    </source>
</reference>
<dbReference type="InterPro" id="IPR041413">
    <property type="entry name" value="MLTR_LBD"/>
</dbReference>
<dbReference type="PROSITE" id="PS50943">
    <property type="entry name" value="HTH_CROC1"/>
    <property type="match status" value="1"/>
</dbReference>
<dbReference type="EMBL" id="CP147846">
    <property type="protein sequence ID" value="WXG67610.1"/>
    <property type="molecule type" value="Genomic_DNA"/>
</dbReference>
<organism evidence="2 3">
    <name type="scientific">Rhodococcus sovatensis</name>
    <dbReference type="NCBI Taxonomy" id="1805840"/>
    <lineage>
        <taxon>Bacteria</taxon>
        <taxon>Bacillati</taxon>
        <taxon>Actinomycetota</taxon>
        <taxon>Actinomycetes</taxon>
        <taxon>Mycobacteriales</taxon>
        <taxon>Nocardiaceae</taxon>
        <taxon>Rhodococcus</taxon>
    </lineage>
</organism>
<dbReference type="Gene3D" id="1.10.260.40">
    <property type="entry name" value="lambda repressor-like DNA-binding domains"/>
    <property type="match status" value="1"/>
</dbReference>
<keyword evidence="3" id="KW-1185">Reference proteome</keyword>
<dbReference type="Proteomes" id="UP001432000">
    <property type="component" value="Chromosome"/>
</dbReference>
<gene>
    <name evidence="2" type="ORF">WDS16_20595</name>
</gene>
<dbReference type="PANTHER" id="PTHR35010">
    <property type="entry name" value="BLL4672 PROTEIN-RELATED"/>
    <property type="match status" value="1"/>
</dbReference>
<dbReference type="RefSeq" id="WP_338887280.1">
    <property type="nucleotide sequence ID" value="NZ_CP147846.1"/>
</dbReference>
<dbReference type="PANTHER" id="PTHR35010:SF2">
    <property type="entry name" value="BLL4672 PROTEIN"/>
    <property type="match status" value="1"/>
</dbReference>
<sequence length="289" mass="32377">MNQTPPSIARQELAAFLRKRREALQPADVGLPPRISSTRTPGLRREEVAALAGVSVDYLIRLEQAREVRPSPQVVRSLSVALKLTTDQTGYLFTLAGHRLPERSTRPNVPSGLAQLVLDVSPLPAMVLNHRLDILAWNDVMATLLLDLGDQSDQDRNVLRMCFLDSRFDGFYGQRDDVVRGAVADLRAAWAGHAHDDELARLIQELEEGSDEFARYWRSREVSVRAQGDKPMDHPIVGPVTVSFDVLNPLGDPDLRLIIYRAADPRSQSALDELARISEQRSKRHLRTI</sequence>
<dbReference type="InterPro" id="IPR001387">
    <property type="entry name" value="Cro/C1-type_HTH"/>
</dbReference>
<dbReference type="SUPFAM" id="SSF47413">
    <property type="entry name" value="lambda repressor-like DNA-binding domains"/>
    <property type="match status" value="1"/>
</dbReference>
<dbReference type="InterPro" id="IPR010982">
    <property type="entry name" value="Lambda_DNA-bd_dom_sf"/>
</dbReference>
<dbReference type="CDD" id="cd00093">
    <property type="entry name" value="HTH_XRE"/>
    <property type="match status" value="1"/>
</dbReference>
<evidence type="ECO:0000313" key="2">
    <source>
        <dbReference type="EMBL" id="WXG67610.1"/>
    </source>
</evidence>